<keyword evidence="5" id="KW-0165">Cleavage on pair of basic residues</keyword>
<dbReference type="PANTHER" id="PTHR11848">
    <property type="entry name" value="TGF-BETA FAMILY"/>
    <property type="match status" value="1"/>
</dbReference>
<evidence type="ECO:0000256" key="6">
    <source>
        <dbReference type="ARBA" id="ARBA00022729"/>
    </source>
</evidence>
<keyword evidence="6 14" id="KW-0732">Signal</keyword>
<accession>A0A8C5N7N8</accession>
<reference evidence="16" key="1">
    <citation type="submission" date="2020-06" db="EMBL/GenBank/DDBJ databases">
        <authorList>
            <consortium name="Wellcome Sanger Institute Data Sharing"/>
        </authorList>
    </citation>
    <scope>NUCLEOTIDE SEQUENCE [LARGE SCALE GENOMIC DNA]</scope>
</reference>
<evidence type="ECO:0000256" key="7">
    <source>
        <dbReference type="ARBA" id="ARBA00023030"/>
    </source>
</evidence>
<dbReference type="PROSITE" id="PS00250">
    <property type="entry name" value="TGF_BETA_1"/>
    <property type="match status" value="1"/>
</dbReference>
<keyword evidence="4" id="KW-0964">Secreted</keyword>
<evidence type="ECO:0000256" key="11">
    <source>
        <dbReference type="ARBA" id="ARBA00042879"/>
    </source>
</evidence>
<dbReference type="PANTHER" id="PTHR11848:SF145">
    <property type="entry name" value="GROWTH_DIFFERENTIATION FACTOR 10"/>
    <property type="match status" value="1"/>
</dbReference>
<evidence type="ECO:0000256" key="1">
    <source>
        <dbReference type="ARBA" id="ARBA00004613"/>
    </source>
</evidence>
<evidence type="ECO:0000313" key="16">
    <source>
        <dbReference type="Ensembl" id="ENSGWIP00000035040.1"/>
    </source>
</evidence>
<dbReference type="Gene3D" id="2.10.90.10">
    <property type="entry name" value="Cystine-knot cytokines"/>
    <property type="match status" value="1"/>
</dbReference>
<gene>
    <name evidence="16" type="primary">gdf10a</name>
</gene>
<dbReference type="InterPro" id="IPR017948">
    <property type="entry name" value="TGFb_CS"/>
</dbReference>
<evidence type="ECO:0000259" key="15">
    <source>
        <dbReference type="PROSITE" id="PS51362"/>
    </source>
</evidence>
<feature type="chain" id="PRO_5034960376" description="Growth/differentiation factor 10" evidence="14">
    <location>
        <begin position="22"/>
        <end position="509"/>
    </location>
</feature>
<evidence type="ECO:0000256" key="10">
    <source>
        <dbReference type="ARBA" id="ARBA00040122"/>
    </source>
</evidence>
<dbReference type="FunFam" id="2.10.90.10:FF:000008">
    <property type="entry name" value="Bone morphogenetic protein 3"/>
    <property type="match status" value="1"/>
</dbReference>
<dbReference type="GeneID" id="114477338"/>
<reference evidence="16" key="2">
    <citation type="submission" date="2025-08" db="UniProtKB">
        <authorList>
            <consortium name="Ensembl"/>
        </authorList>
    </citation>
    <scope>IDENTIFICATION</scope>
</reference>
<evidence type="ECO:0000256" key="12">
    <source>
        <dbReference type="RuleBase" id="RU000354"/>
    </source>
</evidence>
<evidence type="ECO:0000256" key="2">
    <source>
        <dbReference type="ARBA" id="ARBA00006656"/>
    </source>
</evidence>
<comment type="subcellular location">
    <subcellularLocation>
        <location evidence="1">Secreted</location>
    </subcellularLocation>
</comment>
<dbReference type="GO" id="GO:0005125">
    <property type="term" value="F:cytokine activity"/>
    <property type="evidence" value="ECO:0007669"/>
    <property type="project" value="UniProtKB-KW"/>
</dbReference>
<dbReference type="SUPFAM" id="SSF57501">
    <property type="entry name" value="Cystine-knot cytokines"/>
    <property type="match status" value="1"/>
</dbReference>
<evidence type="ECO:0000256" key="13">
    <source>
        <dbReference type="SAM" id="MobiDB-lite"/>
    </source>
</evidence>
<feature type="compositionally biased region" description="Basic and acidic residues" evidence="13">
    <location>
        <begin position="315"/>
        <end position="375"/>
    </location>
</feature>
<evidence type="ECO:0000256" key="14">
    <source>
        <dbReference type="SAM" id="SignalP"/>
    </source>
</evidence>
<organism evidence="16 17">
    <name type="scientific">Gouania willdenowi</name>
    <name type="common">Blunt-snouted clingfish</name>
    <name type="synonym">Lepadogaster willdenowi</name>
    <dbReference type="NCBI Taxonomy" id="441366"/>
    <lineage>
        <taxon>Eukaryota</taxon>
        <taxon>Metazoa</taxon>
        <taxon>Chordata</taxon>
        <taxon>Craniata</taxon>
        <taxon>Vertebrata</taxon>
        <taxon>Euteleostomi</taxon>
        <taxon>Actinopterygii</taxon>
        <taxon>Neopterygii</taxon>
        <taxon>Teleostei</taxon>
        <taxon>Neoteleostei</taxon>
        <taxon>Acanthomorphata</taxon>
        <taxon>Ovalentaria</taxon>
        <taxon>Blenniimorphae</taxon>
        <taxon>Blenniiformes</taxon>
        <taxon>Gobiesocoidei</taxon>
        <taxon>Gobiesocidae</taxon>
        <taxon>Gobiesocinae</taxon>
        <taxon>Gouania</taxon>
    </lineage>
</organism>
<dbReference type="InterPro" id="IPR015615">
    <property type="entry name" value="TGF-beta-rel"/>
</dbReference>
<evidence type="ECO:0000256" key="3">
    <source>
        <dbReference type="ARBA" id="ARBA00022514"/>
    </source>
</evidence>
<sequence length="509" mass="58481">MALTHLLLLMVNFFLCSTANSSFFRSSSGQLTDDLNVDVVYQHMHRLYEKYNQEKRLKEGNTVRSFRTSQNADEHRMVYWLNLTTLQDSEVILSATFHFLLDKQPHQKPWFCKRFKSPSCHPAAIYHSKFVRLILRSAGSEVKSGSLGSFLGNVTYHPHRREVWQMKDVSQVIKEAQHKGHLLVSVELDFGTQYQNNPGVTHSASSMPYLLLYANDKALGEPNSVVPSLQRYDPLYEGQVHTPTLSPELKGRARREANLPAETILNNELPEVDFKPDGYRKDDLWESTWYLTIKPKPKSDKKEKKRKNQEEDEQEAGREVHGHHVHREAERDSQRHKTDDLTMRKLQRDIQKLTIGDRRTPEGRKEGREGKKNKGSDGAQSPVLNFDEQTMRRARRRQWSSAPHRGCSRRNLRVDFADIGWSEWVIAPKAFDAYYCAGICGFPMPKVARPSNHATIQSIVRAVGIIPGVPEPCCVPEKMRPLAVLYQDESMNPVLKIYPNMSVQSCSCR</sequence>
<evidence type="ECO:0000256" key="5">
    <source>
        <dbReference type="ARBA" id="ARBA00022685"/>
    </source>
</evidence>
<dbReference type="Proteomes" id="UP000694680">
    <property type="component" value="Chromosome 15"/>
</dbReference>
<dbReference type="InterPro" id="IPR029034">
    <property type="entry name" value="Cystine-knot_cytokine"/>
</dbReference>
<comment type="similarity">
    <text evidence="2 12">Belongs to the TGF-beta family.</text>
</comment>
<dbReference type="SMART" id="SM00204">
    <property type="entry name" value="TGFB"/>
    <property type="match status" value="1"/>
</dbReference>
<dbReference type="OrthoDB" id="5987191at2759"/>
<keyword evidence="9" id="KW-0325">Glycoprotein</keyword>
<dbReference type="GO" id="GO:0008083">
    <property type="term" value="F:growth factor activity"/>
    <property type="evidence" value="ECO:0007669"/>
    <property type="project" value="UniProtKB-KW"/>
</dbReference>
<name>A0A8C5N7N8_GOUWI</name>
<evidence type="ECO:0000313" key="17">
    <source>
        <dbReference type="Proteomes" id="UP000694680"/>
    </source>
</evidence>
<keyword evidence="8" id="KW-1015">Disulfide bond</keyword>
<feature type="region of interest" description="Disordered" evidence="13">
    <location>
        <begin position="296"/>
        <end position="383"/>
    </location>
</feature>
<protein>
    <recommendedName>
        <fullName evidence="10">Growth/differentiation factor 10</fullName>
    </recommendedName>
    <alternativeName>
        <fullName evidence="11">Bone morphogenetic protein 3B</fullName>
    </alternativeName>
</protein>
<dbReference type="PROSITE" id="PS51362">
    <property type="entry name" value="TGF_BETA_2"/>
    <property type="match status" value="1"/>
</dbReference>
<dbReference type="RefSeq" id="XP_028325423.1">
    <property type="nucleotide sequence ID" value="XM_028469622.1"/>
</dbReference>
<dbReference type="AlphaFoldDB" id="A0A8C5N7N8"/>
<proteinExistence type="inferred from homology"/>
<keyword evidence="17" id="KW-1185">Reference proteome</keyword>
<evidence type="ECO:0000256" key="8">
    <source>
        <dbReference type="ARBA" id="ARBA00023157"/>
    </source>
</evidence>
<dbReference type="GO" id="GO:0005615">
    <property type="term" value="C:extracellular space"/>
    <property type="evidence" value="ECO:0007669"/>
    <property type="project" value="UniProtKB-KW"/>
</dbReference>
<dbReference type="Pfam" id="PF00019">
    <property type="entry name" value="TGF_beta"/>
    <property type="match status" value="1"/>
</dbReference>
<dbReference type="Ensembl" id="ENSGWIT00000038216.1">
    <property type="protein sequence ID" value="ENSGWIP00000035040.1"/>
    <property type="gene ID" value="ENSGWIG00000018162.1"/>
</dbReference>
<dbReference type="CTD" id="563003"/>
<reference evidence="16" key="3">
    <citation type="submission" date="2025-09" db="UniProtKB">
        <authorList>
            <consortium name="Ensembl"/>
        </authorList>
    </citation>
    <scope>IDENTIFICATION</scope>
</reference>
<evidence type="ECO:0000256" key="9">
    <source>
        <dbReference type="ARBA" id="ARBA00023180"/>
    </source>
</evidence>
<keyword evidence="7 12" id="KW-0339">Growth factor</keyword>
<dbReference type="GO" id="GO:0045669">
    <property type="term" value="P:positive regulation of osteoblast differentiation"/>
    <property type="evidence" value="ECO:0007669"/>
    <property type="project" value="TreeGrafter"/>
</dbReference>
<keyword evidence="3" id="KW-0202">Cytokine</keyword>
<evidence type="ECO:0000256" key="4">
    <source>
        <dbReference type="ARBA" id="ARBA00022525"/>
    </source>
</evidence>
<feature type="signal peptide" evidence="14">
    <location>
        <begin position="1"/>
        <end position="21"/>
    </location>
</feature>
<feature type="domain" description="TGF-beta family profile" evidence="15">
    <location>
        <begin position="394"/>
        <end position="509"/>
    </location>
</feature>
<dbReference type="InterPro" id="IPR001839">
    <property type="entry name" value="TGF-b_C"/>
</dbReference>